<gene>
    <name evidence="1" type="ORF">SM0020_10225</name>
</gene>
<protein>
    <submittedName>
        <fullName evidence="1">Uncharacterized protein</fullName>
    </submittedName>
</protein>
<name>H0FXX5_RHIML</name>
<dbReference type="RefSeq" id="WP_003528121.1">
    <property type="nucleotide sequence ID" value="NZ_AGVV01000015.1"/>
</dbReference>
<reference evidence="1 2" key="1">
    <citation type="journal article" date="2012" name="J. Bacteriol.">
        <title>Draft Genome Sequence of Sinorhizobium meliloti CCNWSX0020, a Nitrogen-Fixing Symbiont with Copper Tolerance Capability Isolated from Lead-Zinc Mine Tailings.</title>
        <authorList>
            <person name="Li Z."/>
            <person name="Ma Z."/>
            <person name="Hao X."/>
            <person name="Wei G."/>
        </authorList>
    </citation>
    <scope>NUCLEOTIDE SEQUENCE [LARGE SCALE GENOMIC DNA]</scope>
    <source>
        <strain evidence="1 2">CCNWSX0020</strain>
    </source>
</reference>
<sequence>MSEYLRTSRTEDAAAQRTVEGRVNLPRLQVPRVEVSAAVAAFVSKTEFPKRSDRRAA</sequence>
<evidence type="ECO:0000313" key="2">
    <source>
        <dbReference type="Proteomes" id="UP000004038"/>
    </source>
</evidence>
<dbReference type="EMBL" id="AGVV01000015">
    <property type="protein sequence ID" value="EHK78047.1"/>
    <property type="molecule type" value="Genomic_DNA"/>
</dbReference>
<dbReference type="Proteomes" id="UP000004038">
    <property type="component" value="Unassembled WGS sequence"/>
</dbReference>
<organism evidence="1 2">
    <name type="scientific">Sinorhizobium meliloti CCNWSX0020</name>
    <dbReference type="NCBI Taxonomy" id="1107881"/>
    <lineage>
        <taxon>Bacteria</taxon>
        <taxon>Pseudomonadati</taxon>
        <taxon>Pseudomonadota</taxon>
        <taxon>Alphaproteobacteria</taxon>
        <taxon>Hyphomicrobiales</taxon>
        <taxon>Rhizobiaceae</taxon>
        <taxon>Sinorhizobium/Ensifer group</taxon>
        <taxon>Sinorhizobium</taxon>
    </lineage>
</organism>
<evidence type="ECO:0000313" key="1">
    <source>
        <dbReference type="EMBL" id="EHK78047.1"/>
    </source>
</evidence>
<proteinExistence type="predicted"/>
<accession>H0FXX5</accession>
<dbReference type="AlphaFoldDB" id="H0FXX5"/>